<evidence type="ECO:0000313" key="1">
    <source>
        <dbReference type="EMBL" id="KAA3526122.1"/>
    </source>
</evidence>
<organism evidence="1 2">
    <name type="scientific">Agrobacterium vitis</name>
    <name type="common">Rhizobium vitis</name>
    <dbReference type="NCBI Taxonomy" id="373"/>
    <lineage>
        <taxon>Bacteria</taxon>
        <taxon>Pseudomonadati</taxon>
        <taxon>Pseudomonadota</taxon>
        <taxon>Alphaproteobacteria</taxon>
        <taxon>Hyphomicrobiales</taxon>
        <taxon>Rhizobiaceae</taxon>
        <taxon>Rhizobium/Agrobacterium group</taxon>
        <taxon>Agrobacterium</taxon>
    </lineage>
</organism>
<accession>A0A7J4X3Q5</accession>
<proteinExistence type="predicted"/>
<gene>
    <name evidence="1" type="ORF">DXT89_16490</name>
</gene>
<protein>
    <recommendedName>
        <fullName evidence="3">Major capsid protein</fullName>
    </recommendedName>
</protein>
<evidence type="ECO:0000313" key="2">
    <source>
        <dbReference type="Proteomes" id="UP000436911"/>
    </source>
</evidence>
<dbReference type="RefSeq" id="WP_149916859.1">
    <property type="nucleotide sequence ID" value="NZ_QUSG01000008.1"/>
</dbReference>
<dbReference type="Pfam" id="PF19821">
    <property type="entry name" value="Phage_capsid_2"/>
    <property type="match status" value="1"/>
</dbReference>
<sequence length="314" mass="34210">MSSAPNWFVEKIRDMVRVRYMALGGYLDDTMIRGDGGAGVVKFPVLGGRIPMYLISRALQDIDPSEVNMDTITLSLSDYEAAATWFQQDLRKMGPSQQDGISKLLTQAVRMKRDTIKLTALNTFANATSTLADTPSTVETIGDGTAKIDVEFAAYIGDSIAGTGSDEEAFCAIPQVWMTQLCFNKHFSNADYTGPADLPFAKASKMKKKTFQGTHFVTLPNEYFSFGTGAFGTGSNGLPFDGTGYLDAFAWTKDSMGCEVEWDQENMTIDQVPTLKGSPWLGKVQLSAAAVGILPEGVKRIRMLAINKAVKINE</sequence>
<evidence type="ECO:0008006" key="3">
    <source>
        <dbReference type="Google" id="ProtNLM"/>
    </source>
</evidence>
<reference evidence="1 2" key="1">
    <citation type="submission" date="2018-08" db="EMBL/GenBank/DDBJ databases">
        <title>Genome sequencing of Agrobacterium vitis strain ICMP 10754.</title>
        <authorList>
            <person name="Visnovsky S.B."/>
            <person name="Pitman A.R."/>
        </authorList>
    </citation>
    <scope>NUCLEOTIDE SEQUENCE [LARGE SCALE GENOMIC DNA]</scope>
    <source>
        <strain evidence="1 2">ICMP 10754</strain>
    </source>
</reference>
<dbReference type="InterPro" id="IPR045565">
    <property type="entry name" value="Phage_capsid_2"/>
</dbReference>
<dbReference type="AlphaFoldDB" id="A0A7J4X3Q5"/>
<comment type="caution">
    <text evidence="1">The sequence shown here is derived from an EMBL/GenBank/DDBJ whole genome shotgun (WGS) entry which is preliminary data.</text>
</comment>
<dbReference type="EMBL" id="QUSG01000008">
    <property type="protein sequence ID" value="KAA3526122.1"/>
    <property type="molecule type" value="Genomic_DNA"/>
</dbReference>
<dbReference type="Proteomes" id="UP000436911">
    <property type="component" value="Unassembled WGS sequence"/>
</dbReference>
<name>A0A7J4X3Q5_AGRVI</name>